<evidence type="ECO:0000313" key="2">
    <source>
        <dbReference type="Proteomes" id="UP001341281"/>
    </source>
</evidence>
<dbReference type="PANTHER" id="PTHR43675">
    <property type="entry name" value="ARSENITE METHYLTRANSFERASE"/>
    <property type="match status" value="1"/>
</dbReference>
<dbReference type="CDD" id="cd02440">
    <property type="entry name" value="AdoMet_MTases"/>
    <property type="match status" value="1"/>
</dbReference>
<dbReference type="EMBL" id="CP144747">
    <property type="protein sequence ID" value="WVZ62899.1"/>
    <property type="molecule type" value="Genomic_DNA"/>
</dbReference>
<dbReference type="PANTHER" id="PTHR43675:SF11">
    <property type="entry name" value="AMINE OXIDASE DOMAIN-CONTAINING PROTEIN"/>
    <property type="match status" value="1"/>
</dbReference>
<proteinExistence type="predicted"/>
<dbReference type="InterPro" id="IPR029063">
    <property type="entry name" value="SAM-dependent_MTases_sf"/>
</dbReference>
<name>A0AAQ3SYJ6_PASNO</name>
<sequence length="576" mass="65225">MGDVYLHCDKSLMPHSSSAWSAMNFLGTTSSCDCVTYWLNILEDIGSSGPLFATFNPARVPNHVLLKWHTSHPIPSKAAAKATVELNNIQGKRGIWFCGPYQGVIGFTEFTYRLTNNYSYGFHEDSVKAGKAVALGLLGRKCDLLVNPKQMVPSWTQTVARLLVVRKFDRSISIGNLSFMRSIHEEGGTTFNFGKGCEKGHVKSVIQVHDPQFYWKVATEDDLGFAYAYINGYITFVDNKDGLLNILLIFIANGAEHRRLSSSDSKSSYYKRKRWWTRFFGISGVAFIKYSLREASRKNAVSKTRKHISEHYDLSNDFFALYLDPSMTYSSAIFKAEDESLEAAQLRKTNILIDKAKVEPEHHVLEIGCGWGTLAIQVVKRTGCKYTGITLSEEQLKYAKRKVKEAGFEDRITLLLCDYRQIPACHKFDRIISCEMIEHVGHEYMDDFLGCCEHHLADNGIFVLQEYIFPGGCIPSLARIVSAMSNASRLCVQHVENIGDHYYPTLIHWRDNFKANRENALALGFDEKLIRTWEYYLNYCAASFKEHAVMDYQAGLQNRGPARMAGFGGLPLRLQT</sequence>
<accession>A0AAQ3SYJ6</accession>
<dbReference type="GO" id="GO:0008168">
    <property type="term" value="F:methyltransferase activity"/>
    <property type="evidence" value="ECO:0007669"/>
    <property type="project" value="TreeGrafter"/>
</dbReference>
<dbReference type="Gene3D" id="3.40.50.150">
    <property type="entry name" value="Vaccinia Virus protein VP39"/>
    <property type="match status" value="1"/>
</dbReference>
<dbReference type="Pfam" id="PF02353">
    <property type="entry name" value="CMAS"/>
    <property type="match status" value="1"/>
</dbReference>
<dbReference type="InterPro" id="IPR026669">
    <property type="entry name" value="Arsenite_MeTrfase-like"/>
</dbReference>
<dbReference type="AlphaFoldDB" id="A0AAQ3SYJ6"/>
<organism evidence="1 2">
    <name type="scientific">Paspalum notatum var. saurae</name>
    <dbReference type="NCBI Taxonomy" id="547442"/>
    <lineage>
        <taxon>Eukaryota</taxon>
        <taxon>Viridiplantae</taxon>
        <taxon>Streptophyta</taxon>
        <taxon>Embryophyta</taxon>
        <taxon>Tracheophyta</taxon>
        <taxon>Spermatophyta</taxon>
        <taxon>Magnoliopsida</taxon>
        <taxon>Liliopsida</taxon>
        <taxon>Poales</taxon>
        <taxon>Poaceae</taxon>
        <taxon>PACMAD clade</taxon>
        <taxon>Panicoideae</taxon>
        <taxon>Andropogonodae</taxon>
        <taxon>Paspaleae</taxon>
        <taxon>Paspalinae</taxon>
        <taxon>Paspalum</taxon>
    </lineage>
</organism>
<reference evidence="1 2" key="1">
    <citation type="submission" date="2024-02" db="EMBL/GenBank/DDBJ databases">
        <title>High-quality chromosome-scale genome assembly of Pensacola bahiagrass (Paspalum notatum Flugge var. saurae).</title>
        <authorList>
            <person name="Vega J.M."/>
            <person name="Podio M."/>
            <person name="Orjuela J."/>
            <person name="Siena L.A."/>
            <person name="Pessino S.C."/>
            <person name="Combes M.C."/>
            <person name="Mariac C."/>
            <person name="Albertini E."/>
            <person name="Pupilli F."/>
            <person name="Ortiz J.P.A."/>
            <person name="Leblanc O."/>
        </authorList>
    </citation>
    <scope>NUCLEOTIDE SEQUENCE [LARGE SCALE GENOMIC DNA]</scope>
    <source>
        <strain evidence="1">R1</strain>
        <tissue evidence="1">Leaf</tissue>
    </source>
</reference>
<protein>
    <recommendedName>
        <fullName evidence="3">Cyclopropane-fatty-acyl-phospholipid synthase</fullName>
    </recommendedName>
</protein>
<evidence type="ECO:0008006" key="3">
    <source>
        <dbReference type="Google" id="ProtNLM"/>
    </source>
</evidence>
<gene>
    <name evidence="1" type="ORF">U9M48_012591</name>
</gene>
<keyword evidence="2" id="KW-1185">Reference proteome</keyword>
<dbReference type="SUPFAM" id="SSF53335">
    <property type="entry name" value="S-adenosyl-L-methionine-dependent methyltransferases"/>
    <property type="match status" value="1"/>
</dbReference>
<evidence type="ECO:0000313" key="1">
    <source>
        <dbReference type="EMBL" id="WVZ62899.1"/>
    </source>
</evidence>
<dbReference type="Proteomes" id="UP001341281">
    <property type="component" value="Chromosome 03"/>
</dbReference>